<sequence>MADEQGATNPARLAVLFAQSGLAASVAETATLPLDTAKVRLQLQSLGKVASTSQTWKYRGPLQTVLTIAKEEGLAAPFKGWTPGIHRQVIFTGVRLGLYEKGKAILARSNDPEAKAQLSIGKKIAVSLGTSGLGITLANPSDVVKVRYQAFQGASHGGKEYSSVYQAYREIAQREGLWKGLYRGYSANLARNMIISATEITVYDQTKQFLLARGLPDEVGLHLGCGFIAGLSATCLGSPMDVVGTRMMVNSDVRYGASIGSVVVQMIQQEGIRSFYKGFWPNFARVGSFNVVLWTSYEQISKLVDLTAGG</sequence>
<dbReference type="PANTHER" id="PTHR45618">
    <property type="entry name" value="MITOCHONDRIAL DICARBOXYLATE CARRIER-RELATED"/>
    <property type="match status" value="1"/>
</dbReference>
<dbReference type="EMBL" id="HBIS01009584">
    <property type="protein sequence ID" value="CAE0613881.1"/>
    <property type="molecule type" value="Transcribed_RNA"/>
</dbReference>
<dbReference type="InterPro" id="IPR018108">
    <property type="entry name" value="MCP_transmembrane"/>
</dbReference>
<feature type="repeat" description="Solcar" evidence="8">
    <location>
        <begin position="11"/>
        <end position="105"/>
    </location>
</feature>
<keyword evidence="4 8" id="KW-0812">Transmembrane</keyword>
<feature type="repeat" description="Solcar" evidence="8">
    <location>
        <begin position="118"/>
        <end position="209"/>
    </location>
</feature>
<dbReference type="PRINTS" id="PR00926">
    <property type="entry name" value="MITOCARRIER"/>
</dbReference>
<dbReference type="PROSITE" id="PS50920">
    <property type="entry name" value="SOLCAR"/>
    <property type="match status" value="3"/>
</dbReference>
<gene>
    <name evidence="10" type="ORF">PSAL00342_LOCUS7782</name>
</gene>
<dbReference type="GO" id="GO:0055085">
    <property type="term" value="P:transmembrane transport"/>
    <property type="evidence" value="ECO:0007669"/>
    <property type="project" value="InterPro"/>
</dbReference>
<feature type="repeat" description="Solcar" evidence="8">
    <location>
        <begin position="217"/>
        <end position="303"/>
    </location>
</feature>
<evidence type="ECO:0000256" key="3">
    <source>
        <dbReference type="ARBA" id="ARBA00022448"/>
    </source>
</evidence>
<evidence type="ECO:0000256" key="7">
    <source>
        <dbReference type="ARBA" id="ARBA00023136"/>
    </source>
</evidence>
<dbReference type="Pfam" id="PF00153">
    <property type="entry name" value="Mito_carr"/>
    <property type="match status" value="3"/>
</dbReference>
<dbReference type="SUPFAM" id="SSF103506">
    <property type="entry name" value="Mitochondrial carrier"/>
    <property type="match status" value="1"/>
</dbReference>
<evidence type="ECO:0000313" key="10">
    <source>
        <dbReference type="EMBL" id="CAE0613881.1"/>
    </source>
</evidence>
<evidence type="ECO:0000256" key="9">
    <source>
        <dbReference type="RuleBase" id="RU000488"/>
    </source>
</evidence>
<evidence type="ECO:0000256" key="8">
    <source>
        <dbReference type="PROSITE-ProRule" id="PRU00282"/>
    </source>
</evidence>
<dbReference type="InterPro" id="IPR050391">
    <property type="entry name" value="Mito_Metabolite_Transporter"/>
</dbReference>
<comment type="subcellular location">
    <subcellularLocation>
        <location evidence="1">Membrane</location>
        <topology evidence="1">Multi-pass membrane protein</topology>
    </subcellularLocation>
</comment>
<keyword evidence="3 9" id="KW-0813">Transport</keyword>
<dbReference type="InterPro" id="IPR023395">
    <property type="entry name" value="MCP_dom_sf"/>
</dbReference>
<keyword evidence="5" id="KW-0677">Repeat</keyword>
<organism evidence="10">
    <name type="scientific">Picocystis salinarum</name>
    <dbReference type="NCBI Taxonomy" id="88271"/>
    <lineage>
        <taxon>Eukaryota</taxon>
        <taxon>Viridiplantae</taxon>
        <taxon>Chlorophyta</taxon>
        <taxon>Picocystophyceae</taxon>
        <taxon>Picocystales</taxon>
        <taxon>Picocystaceae</taxon>
        <taxon>Picocystis</taxon>
    </lineage>
</organism>
<reference evidence="10" key="1">
    <citation type="submission" date="2021-01" db="EMBL/GenBank/DDBJ databases">
        <authorList>
            <person name="Corre E."/>
            <person name="Pelletier E."/>
            <person name="Niang G."/>
            <person name="Scheremetjew M."/>
            <person name="Finn R."/>
            <person name="Kale V."/>
            <person name="Holt S."/>
            <person name="Cochrane G."/>
            <person name="Meng A."/>
            <person name="Brown T."/>
            <person name="Cohen L."/>
        </authorList>
    </citation>
    <scope>NUCLEOTIDE SEQUENCE</scope>
    <source>
        <strain evidence="10">CCMP1897</strain>
    </source>
</reference>
<comment type="similarity">
    <text evidence="2 9">Belongs to the mitochondrial carrier (TC 2.A.29) family.</text>
</comment>
<evidence type="ECO:0000256" key="5">
    <source>
        <dbReference type="ARBA" id="ARBA00022737"/>
    </source>
</evidence>
<name>A0A7S3XH03_9CHLO</name>
<accession>A0A7S3XH03</accession>
<dbReference type="GO" id="GO:0016020">
    <property type="term" value="C:membrane"/>
    <property type="evidence" value="ECO:0007669"/>
    <property type="project" value="UniProtKB-SubCell"/>
</dbReference>
<dbReference type="Gene3D" id="1.50.40.10">
    <property type="entry name" value="Mitochondrial carrier domain"/>
    <property type="match status" value="1"/>
</dbReference>
<protein>
    <submittedName>
        <fullName evidence="10">Uncharacterized protein</fullName>
    </submittedName>
</protein>
<evidence type="ECO:0000256" key="6">
    <source>
        <dbReference type="ARBA" id="ARBA00022989"/>
    </source>
</evidence>
<proteinExistence type="inferred from homology"/>
<evidence type="ECO:0000256" key="1">
    <source>
        <dbReference type="ARBA" id="ARBA00004141"/>
    </source>
</evidence>
<evidence type="ECO:0000256" key="2">
    <source>
        <dbReference type="ARBA" id="ARBA00006375"/>
    </source>
</evidence>
<dbReference type="AlphaFoldDB" id="A0A7S3XH03"/>
<keyword evidence="6" id="KW-1133">Transmembrane helix</keyword>
<keyword evidence="7 8" id="KW-0472">Membrane</keyword>
<dbReference type="InterPro" id="IPR002067">
    <property type="entry name" value="MCP"/>
</dbReference>
<evidence type="ECO:0000256" key="4">
    <source>
        <dbReference type="ARBA" id="ARBA00022692"/>
    </source>
</evidence>